<accession>A0A178A5P8</accession>
<protein>
    <recommendedName>
        <fullName evidence="1">Peptidase M60 domain-containing protein</fullName>
    </recommendedName>
</protein>
<organism evidence="2 3">
    <name type="scientific">Lederbergia galactosidilytica</name>
    <dbReference type="NCBI Taxonomy" id="217031"/>
    <lineage>
        <taxon>Bacteria</taxon>
        <taxon>Bacillati</taxon>
        <taxon>Bacillota</taxon>
        <taxon>Bacilli</taxon>
        <taxon>Bacillales</taxon>
        <taxon>Bacillaceae</taxon>
        <taxon>Lederbergia</taxon>
    </lineage>
</organism>
<dbReference type="Gene3D" id="3.40.390.80">
    <property type="entry name" value="Peptidase M60, enhancin-like domain 2"/>
    <property type="match status" value="1"/>
</dbReference>
<dbReference type="Gene3D" id="2.60.40.10">
    <property type="entry name" value="Immunoglobulins"/>
    <property type="match status" value="2"/>
</dbReference>
<comment type="caution">
    <text evidence="2">The sequence shown here is derived from an EMBL/GenBank/DDBJ whole genome shotgun (WGS) entry which is preliminary data.</text>
</comment>
<sequence length="395" mass="44952">MEAVGQTVSDTMDGWELMWTEFQKISGNVEDDLDPRNQYFPAKFTSLVFINGSYAWSGGGYTGYNGGDTPKRDSGFFKQIVKPLALGNDWGYYHEWGHNINNSRMEHVEVTNNLYAVIMRKKISNSNDDRADWNLLFKRFQGEEVNHGYFTYLGVLLQLQYYYGEDSYGKASSVARTNPDGIMDGLDNNMQRLVIGLSVATETDLTAFFEDWGYVQATEKMKEKVAHLPKPEVKLEYMHSLGRDYKGAGFSKDAKLTVHAVKTDTENKQITITYGVDKANRDAAMGYEIIRDGEVIGYTTNTSFVDKNVDLDKVYHYEVVAYDKKLSSLKPEKANSKKPILSVEDYVTLKLRQAYDPMDYVKAASYLGNDITKDVKIKSNNIDITKRETIKLFTK</sequence>
<dbReference type="PATRIC" id="fig|217031.6.peg.456"/>
<keyword evidence="3" id="KW-1185">Reference proteome</keyword>
<reference evidence="2 3" key="1">
    <citation type="submission" date="2015-05" db="EMBL/GenBank/DDBJ databases">
        <title>Comparison of genome.</title>
        <authorList>
            <person name="Zheng Z."/>
            <person name="Sun M."/>
        </authorList>
    </citation>
    <scope>NUCLEOTIDE SEQUENCE [LARGE SCALE GENOMIC DNA]</scope>
    <source>
        <strain evidence="2 3">G25-74</strain>
    </source>
</reference>
<dbReference type="Gene3D" id="1.10.390.30">
    <property type="entry name" value="Peptidase M60, enhancin-like domain 3"/>
    <property type="match status" value="1"/>
</dbReference>
<dbReference type="AlphaFoldDB" id="A0A178A5P8"/>
<dbReference type="Proteomes" id="UP000077881">
    <property type="component" value="Unassembled WGS sequence"/>
</dbReference>
<name>A0A178A5P8_9BACI</name>
<evidence type="ECO:0000259" key="1">
    <source>
        <dbReference type="PROSITE" id="PS51723"/>
    </source>
</evidence>
<evidence type="ECO:0000313" key="3">
    <source>
        <dbReference type="Proteomes" id="UP000077881"/>
    </source>
</evidence>
<feature type="domain" description="Peptidase M60" evidence="1">
    <location>
        <begin position="1"/>
        <end position="164"/>
    </location>
</feature>
<proteinExistence type="predicted"/>
<dbReference type="InterPro" id="IPR013783">
    <property type="entry name" value="Ig-like_fold"/>
</dbReference>
<dbReference type="EMBL" id="LDJR01000011">
    <property type="protein sequence ID" value="OAK75515.1"/>
    <property type="molecule type" value="Genomic_DNA"/>
</dbReference>
<gene>
    <name evidence="2" type="ORF">ABB05_02085</name>
</gene>
<dbReference type="Pfam" id="PF13402">
    <property type="entry name" value="Peptidase_M60"/>
    <property type="match status" value="1"/>
</dbReference>
<dbReference type="STRING" id="217031.ABB05_02085"/>
<evidence type="ECO:0000313" key="2">
    <source>
        <dbReference type="EMBL" id="OAK75515.1"/>
    </source>
</evidence>
<dbReference type="PROSITE" id="PS51723">
    <property type="entry name" value="PEPTIDASE_M60"/>
    <property type="match status" value="1"/>
</dbReference>
<dbReference type="InterPro" id="IPR042279">
    <property type="entry name" value="Pep_M60_3"/>
</dbReference>
<dbReference type="InterPro" id="IPR031161">
    <property type="entry name" value="Peptidase_M60_dom"/>
</dbReference>